<evidence type="ECO:0000313" key="2">
    <source>
        <dbReference type="Proteomes" id="UP000313359"/>
    </source>
</evidence>
<dbReference type="EMBL" id="ML122254">
    <property type="protein sequence ID" value="RPD64031.1"/>
    <property type="molecule type" value="Genomic_DNA"/>
</dbReference>
<sequence length="146" mass="16698">MPTLPIYVAQYYVGHSSRGVLPYGWHIIVHTGFDKQGEPVGNAYFVTGCTAKGWVFQLFRNVAYRSGSKYRGCARVGSVDRMQLEELERQLGRAEIVNREPSWNYQSWACGALRRLHAQGFRIDDLVWKRMGAVMRAAEDAYNAEY</sequence>
<accession>A0A5C2SK57</accession>
<dbReference type="OrthoDB" id="2729580at2759"/>
<evidence type="ECO:0000313" key="1">
    <source>
        <dbReference type="EMBL" id="RPD64031.1"/>
    </source>
</evidence>
<organism evidence="1 2">
    <name type="scientific">Lentinus tigrinus ALCF2SS1-6</name>
    <dbReference type="NCBI Taxonomy" id="1328759"/>
    <lineage>
        <taxon>Eukaryota</taxon>
        <taxon>Fungi</taxon>
        <taxon>Dikarya</taxon>
        <taxon>Basidiomycota</taxon>
        <taxon>Agaricomycotina</taxon>
        <taxon>Agaricomycetes</taxon>
        <taxon>Polyporales</taxon>
        <taxon>Polyporaceae</taxon>
        <taxon>Lentinus</taxon>
    </lineage>
</organism>
<keyword evidence="2" id="KW-1185">Reference proteome</keyword>
<dbReference type="Proteomes" id="UP000313359">
    <property type="component" value="Unassembled WGS sequence"/>
</dbReference>
<gene>
    <name evidence="1" type="ORF">L227DRAFT_571603</name>
</gene>
<dbReference type="AlphaFoldDB" id="A0A5C2SK57"/>
<protein>
    <submittedName>
        <fullName evidence="1">Uncharacterized protein</fullName>
    </submittedName>
</protein>
<name>A0A5C2SK57_9APHY</name>
<proteinExistence type="predicted"/>
<reference evidence="1" key="1">
    <citation type="journal article" date="2018" name="Genome Biol. Evol.">
        <title>Genomics and development of Lentinus tigrinus, a white-rot wood-decaying mushroom with dimorphic fruiting bodies.</title>
        <authorList>
            <person name="Wu B."/>
            <person name="Xu Z."/>
            <person name="Knudson A."/>
            <person name="Carlson A."/>
            <person name="Chen N."/>
            <person name="Kovaka S."/>
            <person name="LaButti K."/>
            <person name="Lipzen A."/>
            <person name="Pennachio C."/>
            <person name="Riley R."/>
            <person name="Schakwitz W."/>
            <person name="Umezawa K."/>
            <person name="Ohm R.A."/>
            <person name="Grigoriev I.V."/>
            <person name="Nagy L.G."/>
            <person name="Gibbons J."/>
            <person name="Hibbett D."/>
        </authorList>
    </citation>
    <scope>NUCLEOTIDE SEQUENCE [LARGE SCALE GENOMIC DNA]</scope>
    <source>
        <strain evidence="1">ALCF2SS1-6</strain>
    </source>
</reference>